<evidence type="ECO:0000313" key="1">
    <source>
        <dbReference type="EMBL" id="UNI15712.1"/>
    </source>
</evidence>
<reference evidence="1" key="1">
    <citation type="submission" date="2021-11" db="EMBL/GenBank/DDBJ databases">
        <title>Purpureocillium_takamizusanense_genome.</title>
        <authorList>
            <person name="Nguyen N.-H."/>
        </authorList>
    </citation>
    <scope>NUCLEOTIDE SEQUENCE</scope>
    <source>
        <strain evidence="1">PT3</strain>
    </source>
</reference>
<protein>
    <submittedName>
        <fullName evidence="1">Uncharacterized protein</fullName>
    </submittedName>
</protein>
<dbReference type="GeneID" id="72064179"/>
<evidence type="ECO:0000313" key="2">
    <source>
        <dbReference type="Proteomes" id="UP000829364"/>
    </source>
</evidence>
<dbReference type="AlphaFoldDB" id="A0A9Q8QBB0"/>
<dbReference type="KEGG" id="ptkz:JDV02_002218"/>
<name>A0A9Q8QBB0_9HYPO</name>
<organism evidence="1 2">
    <name type="scientific">Purpureocillium takamizusanense</name>
    <dbReference type="NCBI Taxonomy" id="2060973"/>
    <lineage>
        <taxon>Eukaryota</taxon>
        <taxon>Fungi</taxon>
        <taxon>Dikarya</taxon>
        <taxon>Ascomycota</taxon>
        <taxon>Pezizomycotina</taxon>
        <taxon>Sordariomycetes</taxon>
        <taxon>Hypocreomycetidae</taxon>
        <taxon>Hypocreales</taxon>
        <taxon>Ophiocordycipitaceae</taxon>
        <taxon>Purpureocillium</taxon>
    </lineage>
</organism>
<sequence>MSSRLKVVRIANKLLAPSPSSITPSSPNLPWTPLGGASREHLFHELEALYWDGVASELENIVRALHAWHHAQQQPDLADVTVEDEDDDKVYGFDTFLDQVSGEARERVIREFHARAESSRYGFDPPTVYEAALSDVIRERKAELVSTHLKASVRKALEADTPTLSRPQQRAWMLLQAAGLLDIDKLIEHRPPPDGLRYTKRPAVPQLAPAKFDKDWVPKFAPLRCSRPNCKAPICGSMYKSQGKEGEPSTICEDCYWRFHHGRPSSSSYVKSYKHCVLLESVSPETSRSICLCRDVAHLDAGGKPVSLFPVGRTAQHVDVAGPGTPQCGLLKLGEAVASAKYRGLEELAGQKGVKVLKEEEKQKRRSYKTGIDAARFEALLQEGPTDPGNDNDVSSFIRQFADPNPFGHVHMSLRVGPLVVENGVAHTKGGARISLRELPVFHERACQRADRVLLVDGTPNKGLWKSKQPATQPKRYKAIMKQVVGLPFSGMLPHDAELEIVKDLLDASESMNDRPDTKEKDGGASHIQAAMEKLKAIIGSRARTYLRHVADVLTSPSTNLTWSPKQNNCLTFCNKIVDTDLFRPLVGGEHHTDDKTTQPLYLLSFVCPESGYLKPSVRTKHDVPSGLTEDYLRRFYFGRHHDGVDMLDSLQEYWYDWGAFGGPLFRNLDMFPWDCTEAYGRCPTKCGDCNLAKHLWAFPFDSWSATALHLARGPDMYAPPAAAAAAVEPLPSASGPSADANESWARNRLYVLAASSKLYRGAVAMARTPLFCRTTAWLHKTNEGLLEMRPSLARVRMGGIHRAQPFSHDFDTGTHADFFLAPWALLPRDEQIADYKKLRDARAALADVDSDAASARLVQQPFRKATKAARDFGGFGGNRSGVVPPYSTYSSHTTTTTNNAQIIWIADAGFTPDACDAERGTGACAGDAAGSSEK</sequence>
<gene>
    <name evidence="1" type="ORF">JDV02_002218</name>
</gene>
<accession>A0A9Q8QBB0</accession>
<dbReference type="EMBL" id="CP086355">
    <property type="protein sequence ID" value="UNI15712.1"/>
    <property type="molecule type" value="Genomic_DNA"/>
</dbReference>
<dbReference type="RefSeq" id="XP_047839193.1">
    <property type="nucleotide sequence ID" value="XM_047983223.1"/>
</dbReference>
<dbReference type="Proteomes" id="UP000829364">
    <property type="component" value="Chromosome 2"/>
</dbReference>
<keyword evidence="2" id="KW-1185">Reference proteome</keyword>
<proteinExistence type="predicted"/>
<dbReference type="OrthoDB" id="4455544at2759"/>